<sequence length="160" mass="18625">MSKMVFYMEVKPFLAQWLTYHFGDPVTFPARSAENACIRRFVALNPKGKDYVPMKPGEGCVAVSIPETKQRKTICWNYMSKTACAALTEVIEDTFKMQMWLELNEMSRCGCTLLKCIRAWCENNGIDTEYDYTLKMRFQRMRNSYLKNGVDLRRRSKGIA</sequence>
<proteinExistence type="predicted"/>
<reference evidence="1" key="1">
    <citation type="journal article" date="2021" name="Proc. Natl. Acad. Sci. U.S.A.">
        <title>A Catalog of Tens of Thousands of Viruses from Human Metagenomes Reveals Hidden Associations with Chronic Diseases.</title>
        <authorList>
            <person name="Tisza M.J."/>
            <person name="Buck C.B."/>
        </authorList>
    </citation>
    <scope>NUCLEOTIDE SEQUENCE</scope>
    <source>
        <strain evidence="1">CtdYc1</strain>
    </source>
</reference>
<evidence type="ECO:0000313" key="1">
    <source>
        <dbReference type="EMBL" id="DAD88049.1"/>
    </source>
</evidence>
<protein>
    <submittedName>
        <fullName evidence="1">Uncharacterized protein</fullName>
    </submittedName>
</protein>
<name>A0A8S5N0C3_9CAUD</name>
<accession>A0A8S5N0C3</accession>
<dbReference type="EMBL" id="BK015034">
    <property type="protein sequence ID" value="DAD88049.1"/>
    <property type="molecule type" value="Genomic_DNA"/>
</dbReference>
<organism evidence="1">
    <name type="scientific">Siphoviridae sp. ctdYc1</name>
    <dbReference type="NCBI Taxonomy" id="2826399"/>
    <lineage>
        <taxon>Viruses</taxon>
        <taxon>Duplodnaviria</taxon>
        <taxon>Heunggongvirae</taxon>
        <taxon>Uroviricota</taxon>
        <taxon>Caudoviricetes</taxon>
    </lineage>
</organism>